<dbReference type="Proteomes" id="UP000265040">
    <property type="component" value="Chromosome 9"/>
</dbReference>
<dbReference type="PANTHER" id="PTHR11635">
    <property type="entry name" value="CAMP-DEPENDENT PROTEIN KINASE REGULATORY CHAIN"/>
    <property type="match status" value="1"/>
</dbReference>
<dbReference type="GO" id="GO:0005829">
    <property type="term" value="C:cytosol"/>
    <property type="evidence" value="ECO:0007669"/>
    <property type="project" value="TreeGrafter"/>
</dbReference>
<evidence type="ECO:0000256" key="1">
    <source>
        <dbReference type="ARBA" id="ARBA00005753"/>
    </source>
</evidence>
<dbReference type="Ensembl" id="ENSATET00000001478.2">
    <property type="protein sequence ID" value="ENSATEP00000001456.2"/>
    <property type="gene ID" value="ENSATEG00000026852.1"/>
</dbReference>
<dbReference type="CDD" id="cd00038">
    <property type="entry name" value="CAP_ED"/>
    <property type="match status" value="2"/>
</dbReference>
<organism evidence="6 7">
    <name type="scientific">Anabas testudineus</name>
    <name type="common">Climbing perch</name>
    <name type="synonym">Anthias testudineus</name>
    <dbReference type="NCBI Taxonomy" id="64144"/>
    <lineage>
        <taxon>Eukaryota</taxon>
        <taxon>Metazoa</taxon>
        <taxon>Chordata</taxon>
        <taxon>Craniata</taxon>
        <taxon>Vertebrata</taxon>
        <taxon>Euteleostomi</taxon>
        <taxon>Actinopterygii</taxon>
        <taxon>Neopterygii</taxon>
        <taxon>Teleostei</taxon>
        <taxon>Neoteleostei</taxon>
        <taxon>Acanthomorphata</taxon>
        <taxon>Anabantaria</taxon>
        <taxon>Anabantiformes</taxon>
        <taxon>Anabantoidei</taxon>
        <taxon>Anabantidae</taxon>
        <taxon>Anabas</taxon>
    </lineage>
</organism>
<dbReference type="GeneTree" id="ENSGT00940000154704"/>
<keyword evidence="3" id="KW-0114">cAMP</keyword>
<dbReference type="AlphaFoldDB" id="A0A3Q1IAC3"/>
<dbReference type="PROSITE" id="PS00888">
    <property type="entry name" value="CNMP_BINDING_1"/>
    <property type="match status" value="1"/>
</dbReference>
<evidence type="ECO:0000313" key="7">
    <source>
        <dbReference type="Proteomes" id="UP000265040"/>
    </source>
</evidence>
<name>A0A3Q1IAC3_ANATE</name>
<reference evidence="6" key="1">
    <citation type="submission" date="2021-04" db="EMBL/GenBank/DDBJ databases">
        <authorList>
            <consortium name="Wellcome Sanger Institute Data Sharing"/>
        </authorList>
    </citation>
    <scope>NUCLEOTIDE SEQUENCE [LARGE SCALE GENOMIC DNA]</scope>
</reference>
<dbReference type="PANTHER" id="PTHR11635:SF152">
    <property type="entry name" value="CAMP-DEPENDENT PROTEIN KINASE TYPE I REGULATORY SUBUNIT-RELATED"/>
    <property type="match status" value="1"/>
</dbReference>
<evidence type="ECO:0000256" key="4">
    <source>
        <dbReference type="SAM" id="Coils"/>
    </source>
</evidence>
<dbReference type="GO" id="GO:0004862">
    <property type="term" value="F:cAMP-dependent protein kinase inhibitor activity"/>
    <property type="evidence" value="ECO:0007669"/>
    <property type="project" value="TreeGrafter"/>
</dbReference>
<evidence type="ECO:0000313" key="6">
    <source>
        <dbReference type="Ensembl" id="ENSATEP00000001456.2"/>
    </source>
</evidence>
<dbReference type="SUPFAM" id="SSF51206">
    <property type="entry name" value="cAMP-binding domain-like"/>
    <property type="match status" value="2"/>
</dbReference>
<accession>A0A3Q1IAC3</accession>
<feature type="domain" description="Cyclic nucleotide-binding" evidence="5">
    <location>
        <begin position="114"/>
        <end position="214"/>
    </location>
</feature>
<dbReference type="InterPro" id="IPR050503">
    <property type="entry name" value="cAMP-dep_PK_reg_su-like"/>
</dbReference>
<dbReference type="OrthoDB" id="63267at2759"/>
<dbReference type="InterPro" id="IPR014710">
    <property type="entry name" value="RmlC-like_jellyroll"/>
</dbReference>
<dbReference type="GO" id="GO:0030552">
    <property type="term" value="F:cAMP binding"/>
    <property type="evidence" value="ECO:0007669"/>
    <property type="project" value="UniProtKB-KW"/>
</dbReference>
<feature type="domain" description="Cyclic nucleotide-binding" evidence="5">
    <location>
        <begin position="244"/>
        <end position="304"/>
    </location>
</feature>
<dbReference type="CDD" id="cd12086">
    <property type="entry name" value="DD_cGKI-beta"/>
    <property type="match status" value="1"/>
</dbReference>
<dbReference type="FunFam" id="1.20.5.170:FF:000046">
    <property type="entry name" value="cGMP-dependent protein kinase 1"/>
    <property type="match status" value="1"/>
</dbReference>
<dbReference type="PROSITE" id="PS50042">
    <property type="entry name" value="CNMP_BINDING_3"/>
    <property type="match status" value="2"/>
</dbReference>
<feature type="coiled-coil region" evidence="4">
    <location>
        <begin position="25"/>
        <end position="52"/>
    </location>
</feature>
<dbReference type="GO" id="GO:0034236">
    <property type="term" value="F:protein kinase A catalytic subunit binding"/>
    <property type="evidence" value="ECO:0007669"/>
    <property type="project" value="TreeGrafter"/>
</dbReference>
<dbReference type="InterPro" id="IPR000595">
    <property type="entry name" value="cNMP-bd_dom"/>
</dbReference>
<dbReference type="InParanoid" id="A0A3Q1IAC3"/>
<keyword evidence="7" id="KW-1185">Reference proteome</keyword>
<dbReference type="Gene3D" id="1.20.5.170">
    <property type="match status" value="1"/>
</dbReference>
<dbReference type="Pfam" id="PF00027">
    <property type="entry name" value="cNMP_binding"/>
    <property type="match status" value="2"/>
</dbReference>
<protein>
    <recommendedName>
        <fullName evidence="5">Cyclic nucleotide-binding domain-containing protein</fullName>
    </recommendedName>
</protein>
<proteinExistence type="inferred from homology"/>
<dbReference type="Gene3D" id="2.60.120.10">
    <property type="entry name" value="Jelly Rolls"/>
    <property type="match status" value="2"/>
</dbReference>
<comment type="similarity">
    <text evidence="1">Belongs to the cAMP-dependent kinase regulatory chain family.</text>
</comment>
<evidence type="ECO:0000256" key="3">
    <source>
        <dbReference type="ARBA" id="ARBA00023149"/>
    </source>
</evidence>
<keyword evidence="2" id="KW-0547">Nucleotide-binding</keyword>
<evidence type="ECO:0000256" key="2">
    <source>
        <dbReference type="ARBA" id="ARBA00022566"/>
    </source>
</evidence>
<dbReference type="SMART" id="SM00100">
    <property type="entry name" value="cNMP"/>
    <property type="match status" value="1"/>
</dbReference>
<keyword evidence="4" id="KW-0175">Coiled coil</keyword>
<dbReference type="GO" id="GO:0005952">
    <property type="term" value="C:cAMP-dependent protein kinase complex"/>
    <property type="evidence" value="ECO:0007669"/>
    <property type="project" value="InterPro"/>
</dbReference>
<dbReference type="InterPro" id="IPR018490">
    <property type="entry name" value="cNMP-bd_dom_sf"/>
</dbReference>
<reference evidence="6" key="2">
    <citation type="submission" date="2025-08" db="UniProtKB">
        <authorList>
            <consortium name="Ensembl"/>
        </authorList>
    </citation>
    <scope>IDENTIFICATION</scope>
</reference>
<sequence>MGTLRDLQFALQLKIEELRQRDTLIDELELELDTKDELIRRLQEELDRYRATAFVPGPSAVTQGEDKQRTNRKTVVSEPFILDPVTLAMVSHRNCDKSHESQKLIQAAFMKNDLLKNLDEREIRGIVACMYPTTINQGCYVIQEGTKGAQAHVLEEGRLEVTKDGRKLSTVEPESVFGELALLYNCTHPYSVSGIKALCYKLWVVDRKSYQTILTQSGLHRLSHLMELFDIYFPLFAPLSVICLPQTHYTDGDYIIRQGATGDTFYIISKGQVKVTEKKPGNEEQVVLSKLCERQWFGEKALWG</sequence>
<dbReference type="InterPro" id="IPR018488">
    <property type="entry name" value="cNMP-bd_CS"/>
</dbReference>
<keyword evidence="2" id="KW-0116">cAMP-binding</keyword>
<reference evidence="6" key="3">
    <citation type="submission" date="2025-09" db="UniProtKB">
        <authorList>
            <consortium name="Ensembl"/>
        </authorList>
    </citation>
    <scope>IDENTIFICATION</scope>
</reference>
<evidence type="ECO:0000259" key="5">
    <source>
        <dbReference type="PROSITE" id="PS50042"/>
    </source>
</evidence>